<evidence type="ECO:0000256" key="1">
    <source>
        <dbReference type="SAM" id="MobiDB-lite"/>
    </source>
</evidence>
<dbReference type="EMBL" id="AP005769">
    <property type="protein sequence ID" value="BAD46416.1"/>
    <property type="molecule type" value="Genomic_DNA"/>
</dbReference>
<reference evidence="3" key="1">
    <citation type="journal article" date="2005" name="Nature">
        <title>The map-based sequence of the rice genome.</title>
        <authorList>
            <consortium name="International rice genome sequencing project (IRGSP)"/>
            <person name="Matsumoto T."/>
            <person name="Wu J."/>
            <person name="Kanamori H."/>
            <person name="Katayose Y."/>
            <person name="Fujisawa M."/>
            <person name="Namiki N."/>
            <person name="Mizuno H."/>
            <person name="Yamamoto K."/>
            <person name="Antonio B.A."/>
            <person name="Baba T."/>
            <person name="Sakata K."/>
            <person name="Nagamura Y."/>
            <person name="Aoki H."/>
            <person name="Arikawa K."/>
            <person name="Arita K."/>
            <person name="Bito T."/>
            <person name="Chiden Y."/>
            <person name="Fujitsuka N."/>
            <person name="Fukunaka R."/>
            <person name="Hamada M."/>
            <person name="Harada C."/>
            <person name="Hayashi A."/>
            <person name="Hijishita S."/>
            <person name="Honda M."/>
            <person name="Hosokawa S."/>
            <person name="Ichikawa Y."/>
            <person name="Idonuma A."/>
            <person name="Iijima M."/>
            <person name="Ikeda M."/>
            <person name="Ikeno M."/>
            <person name="Ito K."/>
            <person name="Ito S."/>
            <person name="Ito T."/>
            <person name="Ito Y."/>
            <person name="Ito Y."/>
            <person name="Iwabuchi A."/>
            <person name="Kamiya K."/>
            <person name="Karasawa W."/>
            <person name="Kurita K."/>
            <person name="Katagiri S."/>
            <person name="Kikuta A."/>
            <person name="Kobayashi H."/>
            <person name="Kobayashi N."/>
            <person name="Machita K."/>
            <person name="Maehara T."/>
            <person name="Masukawa M."/>
            <person name="Mizubayashi T."/>
            <person name="Mukai Y."/>
            <person name="Nagasaki H."/>
            <person name="Nagata Y."/>
            <person name="Naito S."/>
            <person name="Nakashima M."/>
            <person name="Nakama Y."/>
            <person name="Nakamichi Y."/>
            <person name="Nakamura M."/>
            <person name="Meguro A."/>
            <person name="Negishi M."/>
            <person name="Ohta I."/>
            <person name="Ohta T."/>
            <person name="Okamoto M."/>
            <person name="Ono N."/>
            <person name="Saji S."/>
            <person name="Sakaguchi M."/>
            <person name="Sakai K."/>
            <person name="Shibata M."/>
            <person name="Shimokawa T."/>
            <person name="Song J."/>
            <person name="Takazaki Y."/>
            <person name="Terasawa K."/>
            <person name="Tsugane M."/>
            <person name="Tsuji K."/>
            <person name="Ueda S."/>
            <person name="Waki K."/>
            <person name="Yamagata H."/>
            <person name="Yamamoto M."/>
            <person name="Yamamoto S."/>
            <person name="Yamane H."/>
            <person name="Yoshiki S."/>
            <person name="Yoshihara R."/>
            <person name="Yukawa K."/>
            <person name="Zhong H."/>
            <person name="Yano M."/>
            <person name="Yuan Q."/>
            <person name="Ouyang S."/>
            <person name="Liu J."/>
            <person name="Jones K.M."/>
            <person name="Gansberger K."/>
            <person name="Moffat K."/>
            <person name="Hill J."/>
            <person name="Bera J."/>
            <person name="Fadrosh D."/>
            <person name="Jin S."/>
            <person name="Johri S."/>
            <person name="Kim M."/>
            <person name="Overton L."/>
            <person name="Reardon M."/>
            <person name="Tsitrin T."/>
            <person name="Vuong H."/>
            <person name="Weaver B."/>
            <person name="Ciecko A."/>
            <person name="Tallon L."/>
            <person name="Jackson J."/>
            <person name="Pai G."/>
            <person name="Aken S.V."/>
            <person name="Utterback T."/>
            <person name="Reidmuller S."/>
            <person name="Feldblyum T."/>
            <person name="Hsiao J."/>
            <person name="Zismann V."/>
            <person name="Iobst S."/>
            <person name="de Vazeille A.R."/>
            <person name="Buell C.R."/>
            <person name="Ying K."/>
            <person name="Li Y."/>
            <person name="Lu T."/>
            <person name="Huang Y."/>
            <person name="Zhao Q."/>
            <person name="Feng Q."/>
            <person name="Zhang L."/>
            <person name="Zhu J."/>
            <person name="Weng Q."/>
            <person name="Mu J."/>
            <person name="Lu Y."/>
            <person name="Fan D."/>
            <person name="Liu Y."/>
            <person name="Guan J."/>
            <person name="Zhang Y."/>
            <person name="Yu S."/>
            <person name="Liu X."/>
            <person name="Zhang Y."/>
            <person name="Hong G."/>
            <person name="Han B."/>
            <person name="Choisne N."/>
            <person name="Demange N."/>
            <person name="Orjeda G."/>
            <person name="Samain S."/>
            <person name="Cattolico L."/>
            <person name="Pelletier E."/>
            <person name="Couloux A."/>
            <person name="Segurens B."/>
            <person name="Wincker P."/>
            <person name="D'Hont A."/>
            <person name="Scarpelli C."/>
            <person name="Weissenbach J."/>
            <person name="Salanoubat M."/>
            <person name="Quetier F."/>
            <person name="Yu Y."/>
            <person name="Kim H.R."/>
            <person name="Rambo T."/>
            <person name="Currie J."/>
            <person name="Collura K."/>
            <person name="Luo M."/>
            <person name="Yang T."/>
            <person name="Ammiraju J.S.S."/>
            <person name="Engler F."/>
            <person name="Soderlund C."/>
            <person name="Wing R.A."/>
            <person name="Palmer L.E."/>
            <person name="de la Bastide M."/>
            <person name="Spiegel L."/>
            <person name="Nascimento L."/>
            <person name="Zutavern T."/>
            <person name="O'Shaughnessy A."/>
            <person name="Dike S."/>
            <person name="Dedhia N."/>
            <person name="Preston R."/>
            <person name="Balija V."/>
            <person name="McCombie W.R."/>
            <person name="Chow T."/>
            <person name="Chen H."/>
            <person name="Chung M."/>
            <person name="Chen C."/>
            <person name="Shaw J."/>
            <person name="Wu H."/>
            <person name="Hsiao K."/>
            <person name="Chao Y."/>
            <person name="Chu M."/>
            <person name="Cheng C."/>
            <person name="Hour A."/>
            <person name="Lee P."/>
            <person name="Lin S."/>
            <person name="Lin Y."/>
            <person name="Liou J."/>
            <person name="Liu S."/>
            <person name="Hsing Y."/>
            <person name="Raghuvanshi S."/>
            <person name="Mohanty A."/>
            <person name="Bharti A.K."/>
            <person name="Gaur A."/>
            <person name="Gupta V."/>
            <person name="Kumar D."/>
            <person name="Ravi V."/>
            <person name="Vij S."/>
            <person name="Kapur A."/>
            <person name="Khurana P."/>
            <person name="Khurana P."/>
            <person name="Khurana J.P."/>
            <person name="Tyagi A.K."/>
            <person name="Gaikwad K."/>
            <person name="Singh A."/>
            <person name="Dalal V."/>
            <person name="Srivastava S."/>
            <person name="Dixit A."/>
            <person name="Pal A.K."/>
            <person name="Ghazi I.A."/>
            <person name="Yadav M."/>
            <person name="Pandit A."/>
            <person name="Bhargava A."/>
            <person name="Sureshbabu K."/>
            <person name="Batra K."/>
            <person name="Sharma T.R."/>
            <person name="Mohapatra T."/>
            <person name="Singh N.K."/>
            <person name="Messing J."/>
            <person name="Nelson A.B."/>
            <person name="Fuks G."/>
            <person name="Kavchok S."/>
            <person name="Keizer G."/>
            <person name="Linton E."/>
            <person name="Llaca V."/>
            <person name="Song R."/>
            <person name="Tanyolac B."/>
            <person name="Young S."/>
            <person name="Ho-Il K."/>
            <person name="Hahn J.H."/>
            <person name="Sangsakoo G."/>
            <person name="Vanavichit A."/>
            <person name="de Mattos Luiz.A.T."/>
            <person name="Zimmer P.D."/>
            <person name="Malone G."/>
            <person name="Dellagostin O."/>
            <person name="de Oliveira A.C."/>
            <person name="Bevan M."/>
            <person name="Bancroft I."/>
            <person name="Minx P."/>
            <person name="Cordum H."/>
            <person name="Wilson R."/>
            <person name="Cheng Z."/>
            <person name="Jin W."/>
            <person name="Jiang J."/>
            <person name="Leong S.A."/>
            <person name="Iwama H."/>
            <person name="Gojobori T."/>
            <person name="Itoh T."/>
            <person name="Niimura Y."/>
            <person name="Fujii Y."/>
            <person name="Habara T."/>
            <person name="Sakai H."/>
            <person name="Sato Y."/>
            <person name="Wilson G."/>
            <person name="Kumar K."/>
            <person name="McCouch S."/>
            <person name="Juretic N."/>
            <person name="Hoen D."/>
            <person name="Wright S."/>
            <person name="Bruskiewich R."/>
            <person name="Bureau T."/>
            <person name="Miyao A."/>
            <person name="Hirochika H."/>
            <person name="Nishikawa T."/>
            <person name="Kadowaki K."/>
            <person name="Sugiura M."/>
            <person name="Burr B."/>
            <person name="Sasaki T."/>
        </authorList>
    </citation>
    <scope>NUCLEOTIDE SEQUENCE [LARGE SCALE GENOMIC DNA]</scope>
    <source>
        <strain evidence="3">cv. Nipponbare</strain>
    </source>
</reference>
<accession>Q651V1</accession>
<evidence type="ECO:0000313" key="3">
    <source>
        <dbReference type="Proteomes" id="UP000000763"/>
    </source>
</evidence>
<organism evidence="2 3">
    <name type="scientific">Oryza sativa subsp. japonica</name>
    <name type="common">Rice</name>
    <dbReference type="NCBI Taxonomy" id="39947"/>
    <lineage>
        <taxon>Eukaryota</taxon>
        <taxon>Viridiplantae</taxon>
        <taxon>Streptophyta</taxon>
        <taxon>Embryophyta</taxon>
        <taxon>Tracheophyta</taxon>
        <taxon>Spermatophyta</taxon>
        <taxon>Magnoliopsida</taxon>
        <taxon>Liliopsida</taxon>
        <taxon>Poales</taxon>
        <taxon>Poaceae</taxon>
        <taxon>BOP clade</taxon>
        <taxon>Oryzoideae</taxon>
        <taxon>Oryzeae</taxon>
        <taxon>Oryzinae</taxon>
        <taxon>Oryza</taxon>
        <taxon>Oryza sativa</taxon>
    </lineage>
</organism>
<feature type="region of interest" description="Disordered" evidence="1">
    <location>
        <begin position="1"/>
        <end position="58"/>
    </location>
</feature>
<evidence type="ECO:0000313" key="2">
    <source>
        <dbReference type="EMBL" id="BAD46416.1"/>
    </source>
</evidence>
<name>Q651V1_ORYSJ</name>
<reference evidence="3" key="2">
    <citation type="journal article" date="2008" name="Nucleic Acids Res.">
        <title>The rice annotation project database (RAP-DB): 2008 update.</title>
        <authorList>
            <consortium name="The rice annotation project (RAP)"/>
        </authorList>
    </citation>
    <scope>GENOME REANNOTATION</scope>
    <source>
        <strain evidence="3">cv. Nipponbare</strain>
    </source>
</reference>
<feature type="compositionally biased region" description="Basic residues" evidence="1">
    <location>
        <begin position="12"/>
        <end position="25"/>
    </location>
</feature>
<dbReference type="AlphaFoldDB" id="Q651V1"/>
<gene>
    <name evidence="2" type="primary">OSJNBa0051O02.26</name>
</gene>
<feature type="compositionally biased region" description="Basic and acidic residues" evidence="1">
    <location>
        <begin position="34"/>
        <end position="48"/>
    </location>
</feature>
<sequence>MRLAGNADAAKKRTPGTQRRRRKGGRPPAPRDGNGSDKEEKIKEEKRNAKNAIRWMDG</sequence>
<proteinExistence type="predicted"/>
<protein>
    <submittedName>
        <fullName evidence="2">Uncharacterized protein</fullName>
    </submittedName>
</protein>
<dbReference type="Proteomes" id="UP000000763">
    <property type="component" value="Chromosome 6"/>
</dbReference>